<comment type="caution">
    <text evidence="3">The sequence shown here is derived from an EMBL/GenBank/DDBJ whole genome shotgun (WGS) entry which is preliminary data.</text>
</comment>
<evidence type="ECO:0000256" key="1">
    <source>
        <dbReference type="SAM" id="MobiDB-lite"/>
    </source>
</evidence>
<keyword evidence="2" id="KW-0812">Transmembrane</keyword>
<protein>
    <submittedName>
        <fullName evidence="3">Uncharacterized protein</fullName>
    </submittedName>
</protein>
<reference evidence="3" key="1">
    <citation type="journal article" date="2023" name="G3 (Bethesda)">
        <title>A reference genome for the long-term kleptoplast-retaining sea slug Elysia crispata morphotype clarki.</title>
        <authorList>
            <person name="Eastman K.E."/>
            <person name="Pendleton A.L."/>
            <person name="Shaikh M.A."/>
            <person name="Suttiyut T."/>
            <person name="Ogas R."/>
            <person name="Tomko P."/>
            <person name="Gavelis G."/>
            <person name="Widhalm J.R."/>
            <person name="Wisecaver J.H."/>
        </authorList>
    </citation>
    <scope>NUCLEOTIDE SEQUENCE</scope>
    <source>
        <strain evidence="3">ECLA1</strain>
    </source>
</reference>
<feature type="transmembrane region" description="Helical" evidence="2">
    <location>
        <begin position="48"/>
        <end position="67"/>
    </location>
</feature>
<dbReference type="EMBL" id="JAWDGP010000505">
    <property type="protein sequence ID" value="KAK3799989.1"/>
    <property type="molecule type" value="Genomic_DNA"/>
</dbReference>
<keyword evidence="4" id="KW-1185">Reference proteome</keyword>
<feature type="region of interest" description="Disordered" evidence="1">
    <location>
        <begin position="1"/>
        <end position="29"/>
    </location>
</feature>
<evidence type="ECO:0000256" key="2">
    <source>
        <dbReference type="SAM" id="Phobius"/>
    </source>
</evidence>
<sequence>MPDSFQGQVSGNKDTPLKTMASVKSRGDKKIVRETSHINKQKKMLKTMMLTVGIVIDHILFIAPGRLQLAVLF</sequence>
<gene>
    <name evidence="3" type="ORF">RRG08_035588</name>
</gene>
<keyword evidence="2" id="KW-0472">Membrane</keyword>
<dbReference type="Proteomes" id="UP001283361">
    <property type="component" value="Unassembled WGS sequence"/>
</dbReference>
<proteinExistence type="predicted"/>
<evidence type="ECO:0000313" key="3">
    <source>
        <dbReference type="EMBL" id="KAK3799989.1"/>
    </source>
</evidence>
<evidence type="ECO:0000313" key="4">
    <source>
        <dbReference type="Proteomes" id="UP001283361"/>
    </source>
</evidence>
<name>A0AAE1B510_9GAST</name>
<dbReference type="AlphaFoldDB" id="A0AAE1B510"/>
<accession>A0AAE1B510</accession>
<organism evidence="3 4">
    <name type="scientific">Elysia crispata</name>
    <name type="common">lettuce slug</name>
    <dbReference type="NCBI Taxonomy" id="231223"/>
    <lineage>
        <taxon>Eukaryota</taxon>
        <taxon>Metazoa</taxon>
        <taxon>Spiralia</taxon>
        <taxon>Lophotrochozoa</taxon>
        <taxon>Mollusca</taxon>
        <taxon>Gastropoda</taxon>
        <taxon>Heterobranchia</taxon>
        <taxon>Euthyneura</taxon>
        <taxon>Panpulmonata</taxon>
        <taxon>Sacoglossa</taxon>
        <taxon>Placobranchoidea</taxon>
        <taxon>Plakobranchidae</taxon>
        <taxon>Elysia</taxon>
    </lineage>
</organism>
<feature type="compositionally biased region" description="Polar residues" evidence="1">
    <location>
        <begin position="1"/>
        <end position="13"/>
    </location>
</feature>
<keyword evidence="2" id="KW-1133">Transmembrane helix</keyword>